<reference evidence="5 6" key="1">
    <citation type="submission" date="2020-05" db="EMBL/GenBank/DDBJ databases">
        <title>Complete genome sequence of of a novel Thermoleptolyngbya strain isolated from hot springs of Ganzi, Sichuan China.</title>
        <authorList>
            <person name="Tang J."/>
            <person name="Daroch M."/>
            <person name="Li L."/>
            <person name="Waleron K."/>
            <person name="Waleron M."/>
            <person name="Waleron M."/>
        </authorList>
    </citation>
    <scope>NUCLEOTIDE SEQUENCE [LARGE SCALE GENOMIC DNA]</scope>
    <source>
        <strain evidence="5 6">PKUAC-SCTA183</strain>
    </source>
</reference>
<keyword evidence="2" id="KW-0813">Transport</keyword>
<dbReference type="PANTHER" id="PTHR30085:SF6">
    <property type="entry name" value="ABC TRANSPORTER GLUTAMINE-BINDING PROTEIN GLNH"/>
    <property type="match status" value="1"/>
</dbReference>
<organism evidence="5 6">
    <name type="scientific">Thermoleptolyngbya sichuanensis A183</name>
    <dbReference type="NCBI Taxonomy" id="2737172"/>
    <lineage>
        <taxon>Bacteria</taxon>
        <taxon>Bacillati</taxon>
        <taxon>Cyanobacteriota</taxon>
        <taxon>Cyanophyceae</taxon>
        <taxon>Oculatellales</taxon>
        <taxon>Oculatellaceae</taxon>
        <taxon>Thermoleptolyngbya</taxon>
        <taxon>Thermoleptolyngbya sichuanensis</taxon>
    </lineage>
</organism>
<dbReference type="Proteomes" id="UP000505210">
    <property type="component" value="Chromosome"/>
</dbReference>
<comment type="similarity">
    <text evidence="1">Belongs to the bacterial solute-binding protein 3 family.</text>
</comment>
<dbReference type="GO" id="GO:0006865">
    <property type="term" value="P:amino acid transport"/>
    <property type="evidence" value="ECO:0007669"/>
    <property type="project" value="TreeGrafter"/>
</dbReference>
<dbReference type="GO" id="GO:0030288">
    <property type="term" value="C:outer membrane-bounded periplasmic space"/>
    <property type="evidence" value="ECO:0007669"/>
    <property type="project" value="TreeGrafter"/>
</dbReference>
<dbReference type="Pfam" id="PF07176">
    <property type="entry name" value="DUF1400"/>
    <property type="match status" value="1"/>
</dbReference>
<dbReference type="GO" id="GO:0016787">
    <property type="term" value="F:hydrolase activity"/>
    <property type="evidence" value="ECO:0007669"/>
    <property type="project" value="UniProtKB-KW"/>
</dbReference>
<accession>A0A6M8BGQ1</accession>
<dbReference type="Gene3D" id="3.40.50.1820">
    <property type="entry name" value="alpha/beta hydrolase"/>
    <property type="match status" value="1"/>
</dbReference>
<evidence type="ECO:0000313" key="5">
    <source>
        <dbReference type="EMBL" id="QKD83400.1"/>
    </source>
</evidence>
<dbReference type="RefSeq" id="WP_172357088.1">
    <property type="nucleotide sequence ID" value="NZ_CP053661.1"/>
</dbReference>
<dbReference type="InterPro" id="IPR029058">
    <property type="entry name" value="AB_hydrolase_fold"/>
</dbReference>
<dbReference type="InterPro" id="IPR051455">
    <property type="entry name" value="Bact_solute-bind_prot3"/>
</dbReference>
<evidence type="ECO:0000256" key="1">
    <source>
        <dbReference type="ARBA" id="ARBA00010333"/>
    </source>
</evidence>
<sequence>MQQFATRLVERRFQSLSVGFLSTCAALGIGVWGNLLGASPALSAERLTTYVGPLQLSISVDALETYAQTGQASGNLRLFLGFLDADSQAQLRRLLQHEMKADVALVSRVLNIPMAEQVLQSIGKTLQTDSGLNGFRAVRSALILSAANHPDGWTWIDWMRQYPTPDIRIDLSSLMALLQDLKTVVLYQDAAAQVVMDVSNQEAAADPEFAYDQLPDLSQPGPYAFRREQLTFDIQATRTTLDGFSGRYTMRVDVYIPENAPAPAPLVIYTHGWGGRLSDGMVDGEHLASYGFAVAVPEHIGTTDTYRSLFLAGGLGDLTSPTEYVSRQQDIIFLLDELEKLDATDPQWQGRIDVQRVGIIGQSLGAMTVLGAAGASFDPAKLVPRCAEGLTQINPSFLLQCHARFLPPTLYDFTDPRIRAGIAQYPMGATLYGQSGVGNVQIPMLILAGTRDILAPSVYEQIPMFAWMDAPDQYLGLMVPGTHFSTSPPQNEELVPARIRGPAWAIGRSYIRNLSVAFFKIYLSDRPESSEYLPYLTASFGQVLTQRAAAFSSDENRLYLIKSLSPAQLAAAYGGQIPGGVRPLASRSSPVAASRSVLDDLDATGVLRIGIRSEVAPLGYVNPQSEWTGFCFDMARQLADYITTTESRSVALVVLPSNADNRFDLVRTGSVHLECGPNPIHTTVNGIVFSEPFYATGNFGLVPNESLECSFYGLALPDGDRPWRSLVNRYLRSEPARLQRREYARNFDTDNLFNLETCFR</sequence>
<proteinExistence type="inferred from homology"/>
<evidence type="ECO:0000256" key="3">
    <source>
        <dbReference type="ARBA" id="ARBA00022729"/>
    </source>
</evidence>
<dbReference type="AlphaFoldDB" id="A0A6M8BGQ1"/>
<dbReference type="InterPro" id="IPR010802">
    <property type="entry name" value="DUF1400"/>
</dbReference>
<dbReference type="SUPFAM" id="SSF53850">
    <property type="entry name" value="Periplasmic binding protein-like II"/>
    <property type="match status" value="1"/>
</dbReference>
<feature type="domain" description="DUF1400" evidence="4">
    <location>
        <begin position="43"/>
        <end position="170"/>
    </location>
</feature>
<evidence type="ECO:0000313" key="6">
    <source>
        <dbReference type="Proteomes" id="UP000505210"/>
    </source>
</evidence>
<evidence type="ECO:0000256" key="2">
    <source>
        <dbReference type="ARBA" id="ARBA00022448"/>
    </source>
</evidence>
<dbReference type="Gene3D" id="3.40.190.10">
    <property type="entry name" value="Periplasmic binding protein-like II"/>
    <property type="match status" value="1"/>
</dbReference>
<gene>
    <name evidence="5" type="ORF">HPC62_15415</name>
</gene>
<dbReference type="SUPFAM" id="SSF53474">
    <property type="entry name" value="alpha/beta-Hydrolases"/>
    <property type="match status" value="1"/>
</dbReference>
<name>A0A6M8BGQ1_9CYAN</name>
<dbReference type="GO" id="GO:0005576">
    <property type="term" value="C:extracellular region"/>
    <property type="evidence" value="ECO:0007669"/>
    <property type="project" value="TreeGrafter"/>
</dbReference>
<dbReference type="KEGG" id="theu:HPC62_15415"/>
<evidence type="ECO:0000259" key="4">
    <source>
        <dbReference type="Pfam" id="PF07176"/>
    </source>
</evidence>
<keyword evidence="6" id="KW-1185">Reference proteome</keyword>
<dbReference type="EMBL" id="CP053661">
    <property type="protein sequence ID" value="QKD83400.1"/>
    <property type="molecule type" value="Genomic_DNA"/>
</dbReference>
<keyword evidence="3" id="KW-0732">Signal</keyword>
<dbReference type="PANTHER" id="PTHR30085">
    <property type="entry name" value="AMINO ACID ABC TRANSPORTER PERMEASE"/>
    <property type="match status" value="1"/>
</dbReference>
<protein>
    <submittedName>
        <fullName evidence="5">Alpha/beta hydrolase</fullName>
    </submittedName>
</protein>
<keyword evidence="5" id="KW-0378">Hydrolase</keyword>